<evidence type="ECO:0000256" key="1">
    <source>
        <dbReference type="SAM" id="Phobius"/>
    </source>
</evidence>
<keyword evidence="1" id="KW-1133">Transmembrane helix</keyword>
<keyword evidence="2" id="KW-0732">Signal</keyword>
<sequence length="225" mass="24365">MARFTFRKSYLMALLVALFLFFAPVFIEAYYPEAAPVAAAFIWVTDSLGRALSAAAFFTIIVTLVLLVRDLRRWLTGATPAQTASVATPAELEAGVAADASEADTNPSLPNSSSVPEPTLTQKLVTLAVFTYFLVRQCYKDEVMSLERPALDNALAALLYIFHGLEVLFAMFLVLCLWTGLKRSRSASAAGADATLPTVAEAQPPAVEVLFDEGGKEEYVETEKA</sequence>
<gene>
    <name evidence="3" type="ORF">B0H16DRAFT_1557475</name>
</gene>
<evidence type="ECO:0000313" key="3">
    <source>
        <dbReference type="EMBL" id="KAJ7746018.1"/>
    </source>
</evidence>
<proteinExistence type="predicted"/>
<dbReference type="Proteomes" id="UP001215598">
    <property type="component" value="Unassembled WGS sequence"/>
</dbReference>
<evidence type="ECO:0000256" key="2">
    <source>
        <dbReference type="SAM" id="SignalP"/>
    </source>
</evidence>
<dbReference type="EMBL" id="JARKIB010000081">
    <property type="protein sequence ID" value="KAJ7746018.1"/>
    <property type="molecule type" value="Genomic_DNA"/>
</dbReference>
<feature type="transmembrane region" description="Helical" evidence="1">
    <location>
        <begin position="155"/>
        <end position="178"/>
    </location>
</feature>
<organism evidence="3 4">
    <name type="scientific">Mycena metata</name>
    <dbReference type="NCBI Taxonomy" id="1033252"/>
    <lineage>
        <taxon>Eukaryota</taxon>
        <taxon>Fungi</taxon>
        <taxon>Dikarya</taxon>
        <taxon>Basidiomycota</taxon>
        <taxon>Agaricomycotina</taxon>
        <taxon>Agaricomycetes</taxon>
        <taxon>Agaricomycetidae</taxon>
        <taxon>Agaricales</taxon>
        <taxon>Marasmiineae</taxon>
        <taxon>Mycenaceae</taxon>
        <taxon>Mycena</taxon>
    </lineage>
</organism>
<dbReference type="AlphaFoldDB" id="A0AAD7INP3"/>
<feature type="chain" id="PRO_5041955732" evidence="2">
    <location>
        <begin position="30"/>
        <end position="225"/>
    </location>
</feature>
<keyword evidence="1" id="KW-0472">Membrane</keyword>
<reference evidence="3" key="1">
    <citation type="submission" date="2023-03" db="EMBL/GenBank/DDBJ databases">
        <title>Massive genome expansion in bonnet fungi (Mycena s.s.) driven by repeated elements and novel gene families across ecological guilds.</title>
        <authorList>
            <consortium name="Lawrence Berkeley National Laboratory"/>
            <person name="Harder C.B."/>
            <person name="Miyauchi S."/>
            <person name="Viragh M."/>
            <person name="Kuo A."/>
            <person name="Thoen E."/>
            <person name="Andreopoulos B."/>
            <person name="Lu D."/>
            <person name="Skrede I."/>
            <person name="Drula E."/>
            <person name="Henrissat B."/>
            <person name="Morin E."/>
            <person name="Kohler A."/>
            <person name="Barry K."/>
            <person name="LaButti K."/>
            <person name="Morin E."/>
            <person name="Salamov A."/>
            <person name="Lipzen A."/>
            <person name="Mereny Z."/>
            <person name="Hegedus B."/>
            <person name="Baldrian P."/>
            <person name="Stursova M."/>
            <person name="Weitz H."/>
            <person name="Taylor A."/>
            <person name="Grigoriev I.V."/>
            <person name="Nagy L.G."/>
            <person name="Martin F."/>
            <person name="Kauserud H."/>
        </authorList>
    </citation>
    <scope>NUCLEOTIDE SEQUENCE</scope>
    <source>
        <strain evidence="3">CBHHK182m</strain>
    </source>
</reference>
<name>A0AAD7INP3_9AGAR</name>
<evidence type="ECO:0000313" key="4">
    <source>
        <dbReference type="Proteomes" id="UP001215598"/>
    </source>
</evidence>
<keyword evidence="1" id="KW-0812">Transmembrane</keyword>
<feature type="transmembrane region" description="Helical" evidence="1">
    <location>
        <begin position="51"/>
        <end position="68"/>
    </location>
</feature>
<protein>
    <submittedName>
        <fullName evidence="3">Uncharacterized protein</fullName>
    </submittedName>
</protein>
<keyword evidence="4" id="KW-1185">Reference proteome</keyword>
<comment type="caution">
    <text evidence="3">The sequence shown here is derived from an EMBL/GenBank/DDBJ whole genome shotgun (WGS) entry which is preliminary data.</text>
</comment>
<feature type="signal peptide" evidence="2">
    <location>
        <begin position="1"/>
        <end position="29"/>
    </location>
</feature>
<accession>A0AAD7INP3</accession>